<keyword evidence="6" id="KW-0408">Iron</keyword>
<evidence type="ECO:0000256" key="6">
    <source>
        <dbReference type="ARBA" id="ARBA00023004"/>
    </source>
</evidence>
<keyword evidence="3" id="KW-0349">Heme</keyword>
<dbReference type="HOGENOM" id="CLU_050230_0_2_1"/>
<feature type="chain" id="PRO_5015094635" description="Heme haloperoxidase family profile domain-containing protein" evidence="8">
    <location>
        <begin position="22"/>
        <end position="260"/>
    </location>
</feature>
<proteinExistence type="inferred from homology"/>
<dbReference type="SUPFAM" id="SSF47571">
    <property type="entry name" value="Cloroperoxidase"/>
    <property type="match status" value="1"/>
</dbReference>
<protein>
    <recommendedName>
        <fullName evidence="9">Heme haloperoxidase family profile domain-containing protein</fullName>
    </recommendedName>
</protein>
<dbReference type="PANTHER" id="PTHR33577">
    <property type="entry name" value="STERIGMATOCYSTIN BIOSYNTHESIS PEROXIDASE STCC-RELATED"/>
    <property type="match status" value="1"/>
</dbReference>
<reference evidence="10" key="2">
    <citation type="submission" date="2010-07" db="EMBL/GenBank/DDBJ databases">
        <authorList>
            <consortium name="The Broad Institute Genome Sequencing Platform"/>
            <consortium name="Broad Institute Genome Sequencing Center for Infectious Disease"/>
            <person name="Ma L.-J."/>
            <person name="Dead R."/>
            <person name="Young S."/>
            <person name="Zeng Q."/>
            <person name="Koehrsen M."/>
            <person name="Alvarado L."/>
            <person name="Berlin A."/>
            <person name="Chapman S.B."/>
            <person name="Chen Z."/>
            <person name="Freedman E."/>
            <person name="Gellesch M."/>
            <person name="Goldberg J."/>
            <person name="Griggs A."/>
            <person name="Gujja S."/>
            <person name="Heilman E.R."/>
            <person name="Heiman D."/>
            <person name="Hepburn T."/>
            <person name="Howarth C."/>
            <person name="Jen D."/>
            <person name="Larson L."/>
            <person name="Mehta T."/>
            <person name="Neiman D."/>
            <person name="Pearson M."/>
            <person name="Roberts A."/>
            <person name="Saif S."/>
            <person name="Shea T."/>
            <person name="Shenoy N."/>
            <person name="Sisk P."/>
            <person name="Stolte C."/>
            <person name="Sykes S."/>
            <person name="Walk T."/>
            <person name="White J."/>
            <person name="Yandava C."/>
            <person name="Haas B."/>
            <person name="Nusbaum C."/>
            <person name="Birren B."/>
        </authorList>
    </citation>
    <scope>NUCLEOTIDE SEQUENCE</scope>
    <source>
        <strain evidence="10">R3-111a-1</strain>
    </source>
</reference>
<dbReference type="GO" id="GO:0046872">
    <property type="term" value="F:metal ion binding"/>
    <property type="evidence" value="ECO:0007669"/>
    <property type="project" value="UniProtKB-KW"/>
</dbReference>
<comment type="cofactor">
    <cofactor evidence="1">
        <name>heme b</name>
        <dbReference type="ChEBI" id="CHEBI:60344"/>
    </cofactor>
</comment>
<evidence type="ECO:0000256" key="4">
    <source>
        <dbReference type="ARBA" id="ARBA00022723"/>
    </source>
</evidence>
<dbReference type="Pfam" id="PF01328">
    <property type="entry name" value="Peroxidase_2"/>
    <property type="match status" value="1"/>
</dbReference>
<dbReference type="EMBL" id="GL385397">
    <property type="protein sequence ID" value="EJT76837.1"/>
    <property type="molecule type" value="Genomic_DNA"/>
</dbReference>
<evidence type="ECO:0000256" key="7">
    <source>
        <dbReference type="ARBA" id="ARBA00025795"/>
    </source>
</evidence>
<evidence type="ECO:0000313" key="12">
    <source>
        <dbReference type="Proteomes" id="UP000006039"/>
    </source>
</evidence>
<evidence type="ECO:0000256" key="2">
    <source>
        <dbReference type="ARBA" id="ARBA00022559"/>
    </source>
</evidence>
<dbReference type="PANTHER" id="PTHR33577:SF19">
    <property type="entry name" value="HEME HALOPEROXIDASE FAMILY PROFILE DOMAIN-CONTAINING PROTEIN-RELATED"/>
    <property type="match status" value="1"/>
</dbReference>
<dbReference type="RefSeq" id="XP_009222837.1">
    <property type="nucleotide sequence ID" value="XM_009224573.1"/>
</dbReference>
<gene>
    <name evidence="11" type="primary">20347209</name>
    <name evidence="10" type="ORF">GGTG_06751</name>
</gene>
<dbReference type="GeneID" id="20347209"/>
<feature type="domain" description="Heme haloperoxidase family profile" evidence="9">
    <location>
        <begin position="25"/>
        <end position="233"/>
    </location>
</feature>
<dbReference type="Gene3D" id="1.10.489.10">
    <property type="entry name" value="Chloroperoxidase-like"/>
    <property type="match status" value="1"/>
</dbReference>
<evidence type="ECO:0000313" key="10">
    <source>
        <dbReference type="EMBL" id="EJT76837.1"/>
    </source>
</evidence>
<evidence type="ECO:0000259" key="9">
    <source>
        <dbReference type="PROSITE" id="PS51405"/>
    </source>
</evidence>
<keyword evidence="8" id="KW-0732">Signal</keyword>
<reference evidence="11" key="5">
    <citation type="submission" date="2018-04" db="UniProtKB">
        <authorList>
            <consortium name="EnsemblFungi"/>
        </authorList>
    </citation>
    <scope>IDENTIFICATION</scope>
    <source>
        <strain evidence="11">R3-111a-1</strain>
    </source>
</reference>
<keyword evidence="5" id="KW-0560">Oxidoreductase</keyword>
<keyword evidence="4" id="KW-0479">Metal-binding</keyword>
<reference evidence="11" key="4">
    <citation type="journal article" date="2015" name="G3 (Bethesda)">
        <title>Genome sequences of three phytopathogenic species of the Magnaporthaceae family of fungi.</title>
        <authorList>
            <person name="Okagaki L.H."/>
            <person name="Nunes C.C."/>
            <person name="Sailsbery J."/>
            <person name="Clay B."/>
            <person name="Brown D."/>
            <person name="John T."/>
            <person name="Oh Y."/>
            <person name="Young N."/>
            <person name="Fitzgerald M."/>
            <person name="Haas B.J."/>
            <person name="Zeng Q."/>
            <person name="Young S."/>
            <person name="Adiconis X."/>
            <person name="Fan L."/>
            <person name="Levin J.Z."/>
            <person name="Mitchell T.K."/>
            <person name="Okubara P.A."/>
            <person name="Farman M.L."/>
            <person name="Kohn L.M."/>
            <person name="Birren B."/>
            <person name="Ma L.-J."/>
            <person name="Dean R.A."/>
        </authorList>
    </citation>
    <scope>NUCLEOTIDE SEQUENCE</scope>
    <source>
        <strain evidence="11">R3-111a-1</strain>
    </source>
</reference>
<dbReference type="VEuPathDB" id="FungiDB:GGTG_06751"/>
<dbReference type="InterPro" id="IPR036851">
    <property type="entry name" value="Chloroperoxidase-like_sf"/>
</dbReference>
<dbReference type="PROSITE" id="PS51405">
    <property type="entry name" value="HEME_HALOPEROXIDASE"/>
    <property type="match status" value="1"/>
</dbReference>
<evidence type="ECO:0000256" key="1">
    <source>
        <dbReference type="ARBA" id="ARBA00001970"/>
    </source>
</evidence>
<dbReference type="InterPro" id="IPR000028">
    <property type="entry name" value="Chloroperoxidase"/>
</dbReference>
<evidence type="ECO:0000256" key="3">
    <source>
        <dbReference type="ARBA" id="ARBA00022617"/>
    </source>
</evidence>
<dbReference type="STRING" id="644352.J3NZQ4"/>
<keyword evidence="2" id="KW-0575">Peroxidase</keyword>
<accession>J3NZQ4</accession>
<evidence type="ECO:0000256" key="5">
    <source>
        <dbReference type="ARBA" id="ARBA00023002"/>
    </source>
</evidence>
<dbReference type="GO" id="GO:0004601">
    <property type="term" value="F:peroxidase activity"/>
    <property type="evidence" value="ECO:0007669"/>
    <property type="project" value="UniProtKB-KW"/>
</dbReference>
<dbReference type="EnsemblFungi" id="EJT76837">
    <property type="protein sequence ID" value="EJT76837"/>
    <property type="gene ID" value="GGTG_06751"/>
</dbReference>
<feature type="signal peptide" evidence="8">
    <location>
        <begin position="1"/>
        <end position="21"/>
    </location>
</feature>
<sequence length="260" mass="28122">MIARITATVLLQLLLLPLAMGKASPPPPWKAPSPDDRRGPCPMMNSLANHGLIPHSGLNVSGDELRAGFVAGTNVDSPVLDGFIRAALSVSTTGVPGTLNLDDLASPVTEHDGSLSRPDRHGGGDVLTFNASVWAETIASHFVDPVVTLEQAAAARAHRLCAAAAANPEFHLSDLQMELSFTETTIYMLFMGRGTRGTARRDFVKVLFEQERLPYLEGWTRPDEAVTWEQIQGLMARLKAATPEPCSPEGLSKHRKQELR</sequence>
<dbReference type="Proteomes" id="UP000006039">
    <property type="component" value="Unassembled WGS sequence"/>
</dbReference>
<reference evidence="12" key="1">
    <citation type="submission" date="2010-07" db="EMBL/GenBank/DDBJ databases">
        <title>The genome sequence of Gaeumannomyces graminis var. tritici strain R3-111a-1.</title>
        <authorList>
            <consortium name="The Broad Institute Genome Sequencing Platform"/>
            <person name="Ma L.-J."/>
            <person name="Dead R."/>
            <person name="Young S."/>
            <person name="Zeng Q."/>
            <person name="Koehrsen M."/>
            <person name="Alvarado L."/>
            <person name="Berlin A."/>
            <person name="Chapman S.B."/>
            <person name="Chen Z."/>
            <person name="Freedman E."/>
            <person name="Gellesch M."/>
            <person name="Goldberg J."/>
            <person name="Griggs A."/>
            <person name="Gujja S."/>
            <person name="Heilman E.R."/>
            <person name="Heiman D."/>
            <person name="Hepburn T."/>
            <person name="Howarth C."/>
            <person name="Jen D."/>
            <person name="Larson L."/>
            <person name="Mehta T."/>
            <person name="Neiman D."/>
            <person name="Pearson M."/>
            <person name="Roberts A."/>
            <person name="Saif S."/>
            <person name="Shea T."/>
            <person name="Shenoy N."/>
            <person name="Sisk P."/>
            <person name="Stolte C."/>
            <person name="Sykes S."/>
            <person name="Walk T."/>
            <person name="White J."/>
            <person name="Yandava C."/>
            <person name="Haas B."/>
            <person name="Nusbaum C."/>
            <person name="Birren B."/>
        </authorList>
    </citation>
    <scope>NUCLEOTIDE SEQUENCE [LARGE SCALE GENOMIC DNA]</scope>
    <source>
        <strain evidence="12">R3-111a-1</strain>
    </source>
</reference>
<organism evidence="10">
    <name type="scientific">Gaeumannomyces tritici (strain R3-111a-1)</name>
    <name type="common">Wheat and barley take-all root rot fungus</name>
    <name type="synonym">Gaeumannomyces graminis var. tritici</name>
    <dbReference type="NCBI Taxonomy" id="644352"/>
    <lineage>
        <taxon>Eukaryota</taxon>
        <taxon>Fungi</taxon>
        <taxon>Dikarya</taxon>
        <taxon>Ascomycota</taxon>
        <taxon>Pezizomycotina</taxon>
        <taxon>Sordariomycetes</taxon>
        <taxon>Sordariomycetidae</taxon>
        <taxon>Magnaporthales</taxon>
        <taxon>Magnaporthaceae</taxon>
        <taxon>Gaeumannomyces</taxon>
    </lineage>
</organism>
<dbReference type="eggNOG" id="ENOG502S5K7">
    <property type="taxonomic scope" value="Eukaryota"/>
</dbReference>
<name>J3NZQ4_GAET3</name>
<keyword evidence="12" id="KW-1185">Reference proteome</keyword>
<evidence type="ECO:0000256" key="8">
    <source>
        <dbReference type="SAM" id="SignalP"/>
    </source>
</evidence>
<evidence type="ECO:0000313" key="11">
    <source>
        <dbReference type="EnsemblFungi" id="EJT76837"/>
    </source>
</evidence>
<dbReference type="OrthoDB" id="407298at2759"/>
<dbReference type="AlphaFoldDB" id="J3NZQ4"/>
<reference evidence="10" key="3">
    <citation type="submission" date="2010-09" db="EMBL/GenBank/DDBJ databases">
        <title>Annotation of Gaeumannomyces graminis var. tritici R3-111a-1.</title>
        <authorList>
            <consortium name="The Broad Institute Genome Sequencing Platform"/>
            <person name="Ma L.-J."/>
            <person name="Dead R."/>
            <person name="Young S.K."/>
            <person name="Zeng Q."/>
            <person name="Gargeya S."/>
            <person name="Fitzgerald M."/>
            <person name="Haas B."/>
            <person name="Abouelleil A."/>
            <person name="Alvarado L."/>
            <person name="Arachchi H.M."/>
            <person name="Berlin A."/>
            <person name="Brown A."/>
            <person name="Chapman S.B."/>
            <person name="Chen Z."/>
            <person name="Dunbar C."/>
            <person name="Freedman E."/>
            <person name="Gearin G."/>
            <person name="Gellesch M."/>
            <person name="Goldberg J."/>
            <person name="Griggs A."/>
            <person name="Gujja S."/>
            <person name="Heiman D."/>
            <person name="Howarth C."/>
            <person name="Larson L."/>
            <person name="Lui A."/>
            <person name="MacDonald P.J.P."/>
            <person name="Mehta T."/>
            <person name="Montmayeur A."/>
            <person name="Murphy C."/>
            <person name="Neiman D."/>
            <person name="Pearson M."/>
            <person name="Priest M."/>
            <person name="Roberts A."/>
            <person name="Saif S."/>
            <person name="Shea T."/>
            <person name="Shenoy N."/>
            <person name="Sisk P."/>
            <person name="Stolte C."/>
            <person name="Sykes S."/>
            <person name="Yandava C."/>
            <person name="Wortman J."/>
            <person name="Nusbaum C."/>
            <person name="Birren B."/>
        </authorList>
    </citation>
    <scope>NUCLEOTIDE SEQUENCE</scope>
    <source>
        <strain evidence="10">R3-111a-1</strain>
    </source>
</reference>
<comment type="similarity">
    <text evidence="7">Belongs to the chloroperoxidase family.</text>
</comment>